<keyword evidence="3" id="KW-1185">Reference proteome</keyword>
<dbReference type="AlphaFoldDB" id="A0A1H4FVA5"/>
<reference evidence="3" key="1">
    <citation type="submission" date="2016-10" db="EMBL/GenBank/DDBJ databases">
        <authorList>
            <person name="Varghese N."/>
            <person name="Submissions S."/>
        </authorList>
    </citation>
    <scope>NUCLEOTIDE SEQUENCE [LARGE SCALE GENOMIC DNA]</scope>
    <source>
        <strain evidence="3">DSM 22376</strain>
    </source>
</reference>
<evidence type="ECO:0000256" key="1">
    <source>
        <dbReference type="SAM" id="SignalP"/>
    </source>
</evidence>
<dbReference type="Proteomes" id="UP000198951">
    <property type="component" value="Unassembled WGS sequence"/>
</dbReference>
<feature type="signal peptide" evidence="1">
    <location>
        <begin position="1"/>
        <end position="22"/>
    </location>
</feature>
<dbReference type="PROSITE" id="PS51257">
    <property type="entry name" value="PROKAR_LIPOPROTEIN"/>
    <property type="match status" value="1"/>
</dbReference>
<dbReference type="OrthoDB" id="646079at2"/>
<dbReference type="RefSeq" id="WP_091093164.1">
    <property type="nucleotide sequence ID" value="NZ_FNRD01000015.1"/>
</dbReference>
<evidence type="ECO:0008006" key="4">
    <source>
        <dbReference type="Google" id="ProtNLM"/>
    </source>
</evidence>
<evidence type="ECO:0000313" key="3">
    <source>
        <dbReference type="Proteomes" id="UP000198951"/>
    </source>
</evidence>
<gene>
    <name evidence="2" type="ORF">SAMN05443667_11542</name>
</gene>
<feature type="chain" id="PRO_5011639174" description="Lipoprotein" evidence="1">
    <location>
        <begin position="23"/>
        <end position="213"/>
    </location>
</feature>
<sequence>MKKVFLFLAILMCYSISLILQSCSTDSEPTIDNVPNSFEKAKLNAIKNSKSRVEIPANSGNPFDDEGQALYKQGSYPILKISGKGSVTSKVKSSDSNSVASSKVLVILSDSLSEIIANWDVSVEAKLSFSRFINSLLFLSKTEERYEVLYNFIIHYEASILTSETFSENDKEVILTNSSVVRYETYEESIRPPKNKDPDWTILFREVSSSKKY</sequence>
<evidence type="ECO:0000313" key="2">
    <source>
        <dbReference type="EMBL" id="SEB01246.1"/>
    </source>
</evidence>
<proteinExistence type="predicted"/>
<organism evidence="2 3">
    <name type="scientific">Flavobacterium gillisiae</name>
    <dbReference type="NCBI Taxonomy" id="150146"/>
    <lineage>
        <taxon>Bacteria</taxon>
        <taxon>Pseudomonadati</taxon>
        <taxon>Bacteroidota</taxon>
        <taxon>Flavobacteriia</taxon>
        <taxon>Flavobacteriales</taxon>
        <taxon>Flavobacteriaceae</taxon>
        <taxon>Flavobacterium</taxon>
    </lineage>
</organism>
<protein>
    <recommendedName>
        <fullName evidence="4">Lipoprotein</fullName>
    </recommendedName>
</protein>
<accession>A0A1H4FVA5</accession>
<dbReference type="EMBL" id="FNRD01000015">
    <property type="protein sequence ID" value="SEB01246.1"/>
    <property type="molecule type" value="Genomic_DNA"/>
</dbReference>
<name>A0A1H4FVA5_9FLAO</name>
<keyword evidence="1" id="KW-0732">Signal</keyword>